<protein>
    <submittedName>
        <fullName evidence="2">Uncharacterized protein</fullName>
    </submittedName>
</protein>
<accession>A0ABW2S6B9</accession>
<keyword evidence="3" id="KW-1185">Reference proteome</keyword>
<dbReference type="RefSeq" id="WP_382197961.1">
    <property type="nucleotide sequence ID" value="NZ_JBHTBZ010000004.1"/>
</dbReference>
<gene>
    <name evidence="2" type="ORF">ACFQU0_00895</name>
</gene>
<dbReference type="Proteomes" id="UP001596457">
    <property type="component" value="Unassembled WGS sequence"/>
</dbReference>
<comment type="caution">
    <text evidence="2">The sequence shown here is derived from an EMBL/GenBank/DDBJ whole genome shotgun (WGS) entry which is preliminary data.</text>
</comment>
<evidence type="ECO:0000313" key="2">
    <source>
        <dbReference type="EMBL" id="MFC7458985.1"/>
    </source>
</evidence>
<evidence type="ECO:0000313" key="3">
    <source>
        <dbReference type="Proteomes" id="UP001596457"/>
    </source>
</evidence>
<sequence>MSYIVSTDSDVNETNFALIERSWREGFGGRDPMDTGKGVIFRDVDTERIEDFLIAFQADSQFADRKADIVAYLRTLADQHAVGDVLLISPGTGDRKPHRLNGQSRVVGDRQGSAWRLNKDRVASRGDEKLGLAEEQKAAAEAAAASGDNPVAASDTGPT</sequence>
<feature type="region of interest" description="Disordered" evidence="1">
    <location>
        <begin position="126"/>
        <end position="159"/>
    </location>
</feature>
<feature type="region of interest" description="Disordered" evidence="1">
    <location>
        <begin position="91"/>
        <end position="111"/>
    </location>
</feature>
<feature type="compositionally biased region" description="Basic and acidic residues" evidence="1">
    <location>
        <begin position="126"/>
        <end position="138"/>
    </location>
</feature>
<proteinExistence type="predicted"/>
<organism evidence="2 3">
    <name type="scientific">Hydrogenophaga defluvii</name>
    <dbReference type="NCBI Taxonomy" id="249410"/>
    <lineage>
        <taxon>Bacteria</taxon>
        <taxon>Pseudomonadati</taxon>
        <taxon>Pseudomonadota</taxon>
        <taxon>Betaproteobacteria</taxon>
        <taxon>Burkholderiales</taxon>
        <taxon>Comamonadaceae</taxon>
        <taxon>Hydrogenophaga</taxon>
    </lineage>
</organism>
<name>A0ABW2S6B9_9BURK</name>
<evidence type="ECO:0000256" key="1">
    <source>
        <dbReference type="SAM" id="MobiDB-lite"/>
    </source>
</evidence>
<dbReference type="EMBL" id="JBHTBZ010000004">
    <property type="protein sequence ID" value="MFC7458985.1"/>
    <property type="molecule type" value="Genomic_DNA"/>
</dbReference>
<reference evidence="3" key="1">
    <citation type="journal article" date="2019" name="Int. J. Syst. Evol. Microbiol.">
        <title>The Global Catalogue of Microorganisms (GCM) 10K type strain sequencing project: providing services to taxonomists for standard genome sequencing and annotation.</title>
        <authorList>
            <consortium name="The Broad Institute Genomics Platform"/>
            <consortium name="The Broad Institute Genome Sequencing Center for Infectious Disease"/>
            <person name="Wu L."/>
            <person name="Ma J."/>
        </authorList>
    </citation>
    <scope>NUCLEOTIDE SEQUENCE [LARGE SCALE GENOMIC DNA]</scope>
    <source>
        <strain evidence="3">CCUG 53903</strain>
    </source>
</reference>